<evidence type="ECO:0000256" key="4">
    <source>
        <dbReference type="ARBA" id="ARBA00023136"/>
    </source>
</evidence>
<keyword evidence="5" id="KW-0175">Coiled coil</keyword>
<dbReference type="HAMAP" id="MF_01562">
    <property type="entry name" value="FloA"/>
    <property type="match status" value="1"/>
</dbReference>
<keyword evidence="4 7" id="KW-0472">Membrane</keyword>
<keyword evidence="2 7" id="KW-0812">Transmembrane</keyword>
<reference evidence="8" key="1">
    <citation type="submission" date="2018-05" db="EMBL/GenBank/DDBJ databases">
        <authorList>
            <person name="Lanie J.A."/>
            <person name="Ng W.-L."/>
            <person name="Kazmierczak K.M."/>
            <person name="Andrzejewski T.M."/>
            <person name="Davidsen T.M."/>
            <person name="Wayne K.J."/>
            <person name="Tettelin H."/>
            <person name="Glass J.I."/>
            <person name="Rusch D."/>
            <person name="Podicherti R."/>
            <person name="Tsui H.-C.T."/>
            <person name="Winkler M.E."/>
        </authorList>
    </citation>
    <scope>NUCLEOTIDE SEQUENCE</scope>
</reference>
<dbReference type="AlphaFoldDB" id="A0A381QQJ5"/>
<protein>
    <submittedName>
        <fullName evidence="8">Uncharacterized protein</fullName>
    </submittedName>
</protein>
<organism evidence="8">
    <name type="scientific">marine metagenome</name>
    <dbReference type="NCBI Taxonomy" id="408172"/>
    <lineage>
        <taxon>unclassified sequences</taxon>
        <taxon>metagenomes</taxon>
        <taxon>ecological metagenomes</taxon>
    </lineage>
</organism>
<evidence type="ECO:0000256" key="7">
    <source>
        <dbReference type="SAM" id="Phobius"/>
    </source>
</evidence>
<accession>A0A381QQJ5</accession>
<dbReference type="InterPro" id="IPR022853">
    <property type="entry name" value="FloA"/>
</dbReference>
<keyword evidence="3 7" id="KW-1133">Transmembrane helix</keyword>
<feature type="coiled-coil region" evidence="5">
    <location>
        <begin position="233"/>
        <end position="283"/>
    </location>
</feature>
<evidence type="ECO:0000256" key="5">
    <source>
        <dbReference type="SAM" id="Coils"/>
    </source>
</evidence>
<keyword evidence="1" id="KW-1003">Cell membrane</keyword>
<feature type="region of interest" description="Disordered" evidence="6">
    <location>
        <begin position="315"/>
        <end position="337"/>
    </location>
</feature>
<evidence type="ECO:0000256" key="2">
    <source>
        <dbReference type="ARBA" id="ARBA00022692"/>
    </source>
</evidence>
<evidence type="ECO:0000313" key="8">
    <source>
        <dbReference type="EMBL" id="SUZ81635.1"/>
    </source>
</evidence>
<feature type="compositionally biased region" description="Basic and acidic residues" evidence="6">
    <location>
        <begin position="327"/>
        <end position="337"/>
    </location>
</feature>
<dbReference type="Pfam" id="PF12127">
    <property type="entry name" value="FloA"/>
    <property type="match status" value="1"/>
</dbReference>
<name>A0A381QQJ5_9ZZZZ</name>
<evidence type="ECO:0000256" key="6">
    <source>
        <dbReference type="SAM" id="MobiDB-lite"/>
    </source>
</evidence>
<dbReference type="EMBL" id="UINC01001475">
    <property type="protein sequence ID" value="SUZ81635.1"/>
    <property type="molecule type" value="Genomic_DNA"/>
</dbReference>
<proteinExistence type="inferred from homology"/>
<sequence length="337" mass="36109">MSVISIITLAMVLIFVFLLFYFVPIGMWIQGVVSLGIGRITIIDLIRMRLRKISPRLIVDGVINTHKAGLTHLKTDLLETHYLAGGNVANVVVALIASDKAKINLTFETATAIDLAGRDVKTAVETSVYPKVIDAPRDGYLSAVAKDGVELKARARVTVRTNIPGLVGGATDDTIIARVGEGIVSAIGSSISYGNVLENPDNISRAVLEKGLDAGTAFEILSIDIADLDVGKNVGAQLQADQAEADLRVAQARAETRRAMAVAEEQEMKARTQEMQAKVVESEAQVPLAMAQAFREGKLGVFDYVNMRNIQADTSMRESISGGSDEGSTKAPEKDDN</sequence>
<feature type="transmembrane region" description="Helical" evidence="7">
    <location>
        <begin position="5"/>
        <end position="22"/>
    </location>
</feature>
<gene>
    <name evidence="8" type="ORF">METZ01_LOCUS34489</name>
</gene>
<dbReference type="NCBIfam" id="NF010186">
    <property type="entry name" value="PRK13665.1"/>
    <property type="match status" value="1"/>
</dbReference>
<evidence type="ECO:0000256" key="3">
    <source>
        <dbReference type="ARBA" id="ARBA00022989"/>
    </source>
</evidence>
<evidence type="ECO:0000256" key="1">
    <source>
        <dbReference type="ARBA" id="ARBA00022475"/>
    </source>
</evidence>